<feature type="region of interest" description="Disordered" evidence="1">
    <location>
        <begin position="44"/>
        <end position="76"/>
    </location>
</feature>
<gene>
    <name evidence="2" type="ORF">L596_024004</name>
</gene>
<accession>A0A4U5MFF4</accession>
<reference evidence="2 3" key="1">
    <citation type="journal article" date="2015" name="Genome Biol.">
        <title>Comparative genomics of Steinernema reveals deeply conserved gene regulatory networks.</title>
        <authorList>
            <person name="Dillman A.R."/>
            <person name="Macchietto M."/>
            <person name="Porter C.F."/>
            <person name="Rogers A."/>
            <person name="Williams B."/>
            <person name="Antoshechkin I."/>
            <person name="Lee M.M."/>
            <person name="Goodwin Z."/>
            <person name="Lu X."/>
            <person name="Lewis E.E."/>
            <person name="Goodrich-Blair H."/>
            <person name="Stock S.P."/>
            <person name="Adams B.J."/>
            <person name="Sternberg P.W."/>
            <person name="Mortazavi A."/>
        </authorList>
    </citation>
    <scope>NUCLEOTIDE SEQUENCE [LARGE SCALE GENOMIC DNA]</scope>
    <source>
        <strain evidence="2 3">ALL</strain>
    </source>
</reference>
<dbReference type="EMBL" id="AZBU02000008">
    <property type="protein sequence ID" value="TKR67934.1"/>
    <property type="molecule type" value="Genomic_DNA"/>
</dbReference>
<protein>
    <submittedName>
        <fullName evidence="2">Uncharacterized protein</fullName>
    </submittedName>
</protein>
<evidence type="ECO:0000313" key="3">
    <source>
        <dbReference type="Proteomes" id="UP000298663"/>
    </source>
</evidence>
<evidence type="ECO:0000256" key="1">
    <source>
        <dbReference type="SAM" id="MobiDB-lite"/>
    </source>
</evidence>
<organism evidence="2 3">
    <name type="scientific">Steinernema carpocapsae</name>
    <name type="common">Entomopathogenic nematode</name>
    <dbReference type="NCBI Taxonomy" id="34508"/>
    <lineage>
        <taxon>Eukaryota</taxon>
        <taxon>Metazoa</taxon>
        <taxon>Ecdysozoa</taxon>
        <taxon>Nematoda</taxon>
        <taxon>Chromadorea</taxon>
        <taxon>Rhabditida</taxon>
        <taxon>Tylenchina</taxon>
        <taxon>Panagrolaimomorpha</taxon>
        <taxon>Strongyloidoidea</taxon>
        <taxon>Steinernematidae</taxon>
        <taxon>Steinernema</taxon>
    </lineage>
</organism>
<reference evidence="2 3" key="2">
    <citation type="journal article" date="2019" name="G3 (Bethesda)">
        <title>Hybrid Assembly of the Genome of the Entomopathogenic Nematode Steinernema carpocapsae Identifies the X-Chromosome.</title>
        <authorList>
            <person name="Serra L."/>
            <person name="Macchietto M."/>
            <person name="Macias-Munoz A."/>
            <person name="McGill C.J."/>
            <person name="Rodriguez I.M."/>
            <person name="Rodriguez B."/>
            <person name="Murad R."/>
            <person name="Mortazavi A."/>
        </authorList>
    </citation>
    <scope>NUCLEOTIDE SEQUENCE [LARGE SCALE GENOMIC DNA]</scope>
    <source>
        <strain evidence="2 3">ALL</strain>
    </source>
</reference>
<comment type="caution">
    <text evidence="2">The sequence shown here is derived from an EMBL/GenBank/DDBJ whole genome shotgun (WGS) entry which is preliminary data.</text>
</comment>
<evidence type="ECO:0000313" key="2">
    <source>
        <dbReference type="EMBL" id="TKR67934.1"/>
    </source>
</evidence>
<keyword evidence="3" id="KW-1185">Reference proteome</keyword>
<name>A0A4U5MFF4_STECR</name>
<dbReference type="Proteomes" id="UP000298663">
    <property type="component" value="Unassembled WGS sequence"/>
</dbReference>
<sequence>MRRPRNVKCEALSSCKIQCCVHGRPCSEDSEAAALQAFQRLSNEKKRDFSSGYCNAKSPKKDSSASKKPQPRKNHYENILNLAKMEVETRLPRAVDFSRPRHRHSKESDKYAEIAEQEVAALYKQYYLGVQSSKQAEKRCADIAQFRLYHRIDDAFDLGD</sequence>
<dbReference type="AlphaFoldDB" id="A0A4U5MFF4"/>
<proteinExistence type="predicted"/>